<dbReference type="EMBL" id="FMXM01000017">
    <property type="protein sequence ID" value="SDA92655.1"/>
    <property type="molecule type" value="Genomic_DNA"/>
</dbReference>
<dbReference type="RefSeq" id="WP_091583090.1">
    <property type="nucleotide sequence ID" value="NZ_FMXM01000017.1"/>
</dbReference>
<keyword evidence="1" id="KW-0732">Signal</keyword>
<evidence type="ECO:0000313" key="3">
    <source>
        <dbReference type="Proteomes" id="UP000198588"/>
    </source>
</evidence>
<gene>
    <name evidence="2" type="ORF">SAMN02927914_04787</name>
</gene>
<accession>A0A1G5ZDQ6</accession>
<organism evidence="2 3">
    <name type="scientific">Mesorhizobium qingshengii</name>
    <dbReference type="NCBI Taxonomy" id="1165689"/>
    <lineage>
        <taxon>Bacteria</taxon>
        <taxon>Pseudomonadati</taxon>
        <taxon>Pseudomonadota</taxon>
        <taxon>Alphaproteobacteria</taxon>
        <taxon>Hyphomicrobiales</taxon>
        <taxon>Phyllobacteriaceae</taxon>
        <taxon>Mesorhizobium</taxon>
    </lineage>
</organism>
<reference evidence="2 3" key="1">
    <citation type="submission" date="2016-10" db="EMBL/GenBank/DDBJ databases">
        <authorList>
            <person name="de Groot N.N."/>
        </authorList>
    </citation>
    <scope>NUCLEOTIDE SEQUENCE [LARGE SCALE GENOMIC DNA]</scope>
    <source>
        <strain evidence="2 3">CGMCC 1.12097</strain>
    </source>
</reference>
<feature type="chain" id="PRO_5011757998" evidence="1">
    <location>
        <begin position="19"/>
        <end position="107"/>
    </location>
</feature>
<name>A0A1G5ZDQ6_9HYPH</name>
<dbReference type="STRING" id="1165689.SAMN02927914_04787"/>
<evidence type="ECO:0000256" key="1">
    <source>
        <dbReference type="SAM" id="SignalP"/>
    </source>
</evidence>
<sequence>MKKVMKTALFALAVLFGAGDMNFGGQTGDAGVFNFVSKAEARVGRPLTPVSVAGTARRTTRRVIRRGAYIAAVPAGCAYGTYNGYSLYYCGGTYYQRSGSGYVIVYF</sequence>
<feature type="signal peptide" evidence="1">
    <location>
        <begin position="1"/>
        <end position="18"/>
    </location>
</feature>
<proteinExistence type="predicted"/>
<dbReference type="AlphaFoldDB" id="A0A1G5ZDQ6"/>
<dbReference type="Proteomes" id="UP000198588">
    <property type="component" value="Unassembled WGS sequence"/>
</dbReference>
<dbReference type="OrthoDB" id="8283662at2"/>
<evidence type="ECO:0000313" key="2">
    <source>
        <dbReference type="EMBL" id="SDA92655.1"/>
    </source>
</evidence>
<protein>
    <submittedName>
        <fullName evidence="2">Uncharacterized protein</fullName>
    </submittedName>
</protein>